<dbReference type="AlphaFoldDB" id="A0A1E5PZ69"/>
<keyword evidence="3" id="KW-1185">Reference proteome</keyword>
<name>A0A1E5PZ69_9ACTN</name>
<evidence type="ECO:0000256" key="1">
    <source>
        <dbReference type="SAM" id="MobiDB-lite"/>
    </source>
</evidence>
<sequence>MRVGRGQPADTAARADGSADGLGLGDAGSRALRLHRSRHAADGVRLHPRPGPARPGPRPRGPRSRHSA</sequence>
<evidence type="ECO:0000313" key="2">
    <source>
        <dbReference type="EMBL" id="OEJ34793.1"/>
    </source>
</evidence>
<proteinExistence type="predicted"/>
<gene>
    <name evidence="2" type="ORF">BGK67_28735</name>
</gene>
<protein>
    <submittedName>
        <fullName evidence="2">Uncharacterized protein</fullName>
    </submittedName>
</protein>
<reference evidence="2 3" key="1">
    <citation type="submission" date="2016-08" db="EMBL/GenBank/DDBJ databases">
        <title>The complete genome of Streptomyces subrutilus 10-1-1.</title>
        <authorList>
            <person name="Chen X."/>
        </authorList>
    </citation>
    <scope>NUCLEOTIDE SEQUENCE [LARGE SCALE GENOMIC DNA]</scope>
    <source>
        <strain evidence="2 3">10-1-1</strain>
    </source>
</reference>
<accession>A0A1E5PZ69</accession>
<evidence type="ECO:0000313" key="3">
    <source>
        <dbReference type="Proteomes" id="UP000095705"/>
    </source>
</evidence>
<comment type="caution">
    <text evidence="2">The sequence shown here is derived from an EMBL/GenBank/DDBJ whole genome shotgun (WGS) entry which is preliminary data.</text>
</comment>
<feature type="region of interest" description="Disordered" evidence="1">
    <location>
        <begin position="1"/>
        <end position="68"/>
    </location>
</feature>
<organism evidence="2 3">
    <name type="scientific">Streptomyces subrutilus</name>
    <dbReference type="NCBI Taxonomy" id="36818"/>
    <lineage>
        <taxon>Bacteria</taxon>
        <taxon>Bacillati</taxon>
        <taxon>Actinomycetota</taxon>
        <taxon>Actinomycetes</taxon>
        <taxon>Kitasatosporales</taxon>
        <taxon>Streptomycetaceae</taxon>
        <taxon>Streptomyces</taxon>
    </lineage>
</organism>
<dbReference type="EMBL" id="MEHK01000001">
    <property type="protein sequence ID" value="OEJ34793.1"/>
    <property type="molecule type" value="Genomic_DNA"/>
</dbReference>
<dbReference type="Proteomes" id="UP000095705">
    <property type="component" value="Unassembled WGS sequence"/>
</dbReference>
<feature type="compositionally biased region" description="Pro residues" evidence="1">
    <location>
        <begin position="49"/>
        <end position="59"/>
    </location>
</feature>